<comment type="caution">
    <text evidence="2">The sequence shown here is derived from an EMBL/GenBank/DDBJ whole genome shotgun (WGS) entry which is preliminary data.</text>
</comment>
<gene>
    <name evidence="2" type="ORF">SPARVUS_LOCUS13382648</name>
</gene>
<feature type="compositionally biased region" description="Polar residues" evidence="1">
    <location>
        <begin position="21"/>
        <end position="34"/>
    </location>
</feature>
<accession>A0ABN9G3D1</accession>
<evidence type="ECO:0000256" key="1">
    <source>
        <dbReference type="SAM" id="MobiDB-lite"/>
    </source>
</evidence>
<name>A0ABN9G3D1_9NEOB</name>
<proteinExistence type="predicted"/>
<dbReference type="EMBL" id="CATNWA010017893">
    <property type="protein sequence ID" value="CAI9603845.1"/>
    <property type="molecule type" value="Genomic_DNA"/>
</dbReference>
<keyword evidence="3" id="KW-1185">Reference proteome</keyword>
<dbReference type="Proteomes" id="UP001162483">
    <property type="component" value="Unassembled WGS sequence"/>
</dbReference>
<reference evidence="2" key="1">
    <citation type="submission" date="2023-05" db="EMBL/GenBank/DDBJ databases">
        <authorList>
            <person name="Stuckert A."/>
        </authorList>
    </citation>
    <scope>NUCLEOTIDE SEQUENCE</scope>
</reference>
<evidence type="ECO:0000313" key="2">
    <source>
        <dbReference type="EMBL" id="CAI9603845.1"/>
    </source>
</evidence>
<sequence length="67" mass="7500">MLRPGTCTMTNTEPHREDKSPSPSTVTGLNPSTHTSRKMWMRHEDTCCFSVVGLDTQYSKQGITLKS</sequence>
<evidence type="ECO:0000313" key="3">
    <source>
        <dbReference type="Proteomes" id="UP001162483"/>
    </source>
</evidence>
<protein>
    <submittedName>
        <fullName evidence="2">Uncharacterized protein</fullName>
    </submittedName>
</protein>
<feature type="region of interest" description="Disordered" evidence="1">
    <location>
        <begin position="1"/>
        <end position="37"/>
    </location>
</feature>
<organism evidence="2 3">
    <name type="scientific">Staurois parvus</name>
    <dbReference type="NCBI Taxonomy" id="386267"/>
    <lineage>
        <taxon>Eukaryota</taxon>
        <taxon>Metazoa</taxon>
        <taxon>Chordata</taxon>
        <taxon>Craniata</taxon>
        <taxon>Vertebrata</taxon>
        <taxon>Euteleostomi</taxon>
        <taxon>Amphibia</taxon>
        <taxon>Batrachia</taxon>
        <taxon>Anura</taxon>
        <taxon>Neobatrachia</taxon>
        <taxon>Ranoidea</taxon>
        <taxon>Ranidae</taxon>
        <taxon>Staurois</taxon>
    </lineage>
</organism>